<evidence type="ECO:0000313" key="2">
    <source>
        <dbReference type="EMBL" id="TPW34595.1"/>
    </source>
</evidence>
<evidence type="ECO:0000256" key="1">
    <source>
        <dbReference type="SAM" id="MobiDB-lite"/>
    </source>
</evidence>
<dbReference type="Proteomes" id="UP000315037">
    <property type="component" value="Unassembled WGS sequence"/>
</dbReference>
<organism evidence="2 3">
    <name type="scientific">Oecophyllibacter saccharovorans</name>
    <dbReference type="NCBI Taxonomy" id="2558360"/>
    <lineage>
        <taxon>Bacteria</taxon>
        <taxon>Pseudomonadati</taxon>
        <taxon>Pseudomonadota</taxon>
        <taxon>Alphaproteobacteria</taxon>
        <taxon>Acetobacterales</taxon>
        <taxon>Acetobacteraceae</taxon>
        <taxon>Oecophyllibacter</taxon>
    </lineage>
</organism>
<dbReference type="EMBL" id="SORZ01000002">
    <property type="protein sequence ID" value="TPW34595.1"/>
    <property type="molecule type" value="Genomic_DNA"/>
</dbReference>
<protein>
    <submittedName>
        <fullName evidence="2">Uncharacterized protein</fullName>
    </submittedName>
</protein>
<feature type="region of interest" description="Disordered" evidence="1">
    <location>
        <begin position="78"/>
        <end position="98"/>
    </location>
</feature>
<dbReference type="AlphaFoldDB" id="A0A506UMP2"/>
<proteinExistence type="predicted"/>
<name>A0A506UMP2_9PROT</name>
<accession>A0A506UMP2</accession>
<reference evidence="2 3" key="1">
    <citation type="submission" date="2019-03" db="EMBL/GenBank/DDBJ databases">
        <title>The complete genome sequence of Neokomagataea sp. Jb2 NBRC113641.</title>
        <authorList>
            <person name="Chua K.-O."/>
            <person name="Chan K.-G."/>
            <person name="See-Too W.-S."/>
        </authorList>
    </citation>
    <scope>NUCLEOTIDE SEQUENCE [LARGE SCALE GENOMIC DNA]</scope>
    <source>
        <strain evidence="2 3">Jb2</strain>
    </source>
</reference>
<sequence>MVPESLPALDILTLAQEGKILRAERETPPDGVPVFVTRAGWDELLSHYGKGEPEEKVALTKLLPALEQISARLLAQAAEASEHHAKPAAQENAPKAPPSIFTLESDLFPSDPQTRLVLVRDRTHPVVCALLGTPAQLATLLPAQPHGGNPPADPSHPG</sequence>
<comment type="caution">
    <text evidence="2">The sequence shown here is derived from an EMBL/GenBank/DDBJ whole genome shotgun (WGS) entry which is preliminary data.</text>
</comment>
<evidence type="ECO:0000313" key="3">
    <source>
        <dbReference type="Proteomes" id="UP000315037"/>
    </source>
</evidence>
<keyword evidence="3" id="KW-1185">Reference proteome</keyword>
<gene>
    <name evidence="2" type="ORF">E3202_07745</name>
</gene>